<dbReference type="PROSITE" id="PS50041">
    <property type="entry name" value="C_TYPE_LECTIN_2"/>
    <property type="match status" value="1"/>
</dbReference>
<dbReference type="EMBL" id="VYZI01001332">
    <property type="protein sequence ID" value="NWR81102.1"/>
    <property type="molecule type" value="Genomic_DNA"/>
</dbReference>
<dbReference type="AlphaFoldDB" id="A0A7K5ABI7"/>
<dbReference type="GO" id="GO:0005886">
    <property type="term" value="C:plasma membrane"/>
    <property type="evidence" value="ECO:0007669"/>
    <property type="project" value="TreeGrafter"/>
</dbReference>
<dbReference type="InterPro" id="IPR016187">
    <property type="entry name" value="CTDL_fold"/>
</dbReference>
<feature type="non-terminal residue" evidence="3">
    <location>
        <position position="1"/>
    </location>
</feature>
<evidence type="ECO:0000313" key="4">
    <source>
        <dbReference type="Proteomes" id="UP000517892"/>
    </source>
</evidence>
<reference evidence="3 4" key="1">
    <citation type="submission" date="2019-09" db="EMBL/GenBank/DDBJ databases">
        <title>Bird 10,000 Genomes (B10K) Project - Family phase.</title>
        <authorList>
            <person name="Zhang G."/>
        </authorList>
    </citation>
    <scope>NUCLEOTIDE SEQUENCE [LARGE SCALE GENOMIC DNA]</scope>
    <source>
        <strain evidence="3">B10K-DU-017-25</strain>
        <tissue evidence="3">Mixed tissue sample</tissue>
    </source>
</reference>
<gene>
    <name evidence="3" type="primary">Klrb1b</name>
    <name evidence="3" type="ORF">CENUNI_R15373</name>
</gene>
<protein>
    <submittedName>
        <fullName evidence="3">KRBBB protein</fullName>
    </submittedName>
</protein>
<feature type="non-terminal residue" evidence="3">
    <location>
        <position position="96"/>
    </location>
</feature>
<evidence type="ECO:0000313" key="3">
    <source>
        <dbReference type="EMBL" id="NWR81102.1"/>
    </source>
</evidence>
<keyword evidence="4" id="KW-1185">Reference proteome</keyword>
<dbReference type="PANTHER" id="PTHR46746:SF3">
    <property type="entry name" value="C-TYPE LECTIN DOMAIN-CONTAINING PROTEIN-RELATED"/>
    <property type="match status" value="1"/>
</dbReference>
<dbReference type="SUPFAM" id="SSF56436">
    <property type="entry name" value="C-type lectin-like"/>
    <property type="match status" value="1"/>
</dbReference>
<dbReference type="OrthoDB" id="538816at2759"/>
<proteinExistence type="predicted"/>
<comment type="caution">
    <text evidence="3">The sequence shown here is derived from an EMBL/GenBank/DDBJ whole genome shotgun (WGS) entry which is preliminary data.</text>
</comment>
<dbReference type="InterPro" id="IPR016186">
    <property type="entry name" value="C-type_lectin-like/link_sf"/>
</dbReference>
<dbReference type="Gene3D" id="3.10.100.10">
    <property type="entry name" value="Mannose-Binding Protein A, subunit A"/>
    <property type="match status" value="1"/>
</dbReference>
<evidence type="ECO:0000259" key="2">
    <source>
        <dbReference type="PROSITE" id="PS50041"/>
    </source>
</evidence>
<dbReference type="PANTHER" id="PTHR46746">
    <property type="entry name" value="KILLER CELL LECTIN-LIKE RECEPTOR SUBFAMILY F MEMBER 2"/>
    <property type="match status" value="1"/>
</dbReference>
<keyword evidence="1" id="KW-0430">Lectin</keyword>
<sequence>RSGMGVHGHPYIPPHAQGVLKELSQDPNNYFWIGLSIPRTGKDWTWVNGSRLDLSRTQLSPGDPSRSCGVLRGDRISSEGCSAGLQGICQKEAMEL</sequence>
<dbReference type="InterPro" id="IPR001304">
    <property type="entry name" value="C-type_lectin-like"/>
</dbReference>
<dbReference type="GO" id="GO:0030246">
    <property type="term" value="F:carbohydrate binding"/>
    <property type="evidence" value="ECO:0007669"/>
    <property type="project" value="UniProtKB-KW"/>
</dbReference>
<name>A0A7K5ABI7_9AVES</name>
<organism evidence="3 4">
    <name type="scientific">Centropus unirufus</name>
    <dbReference type="NCBI Taxonomy" id="1118519"/>
    <lineage>
        <taxon>Eukaryota</taxon>
        <taxon>Metazoa</taxon>
        <taxon>Chordata</taxon>
        <taxon>Craniata</taxon>
        <taxon>Vertebrata</taxon>
        <taxon>Euteleostomi</taxon>
        <taxon>Archelosauria</taxon>
        <taxon>Archosauria</taxon>
        <taxon>Dinosauria</taxon>
        <taxon>Saurischia</taxon>
        <taxon>Theropoda</taxon>
        <taxon>Coelurosauria</taxon>
        <taxon>Aves</taxon>
        <taxon>Neognathae</taxon>
        <taxon>Neoaves</taxon>
        <taxon>Otidimorphae</taxon>
        <taxon>Cuculiformes</taxon>
        <taxon>Centropidae</taxon>
        <taxon>Centropus</taxon>
    </lineage>
</organism>
<dbReference type="InterPro" id="IPR051379">
    <property type="entry name" value="C-type_Lectin_Receptor_IMM"/>
</dbReference>
<dbReference type="Pfam" id="PF00059">
    <property type="entry name" value="Lectin_C"/>
    <property type="match status" value="1"/>
</dbReference>
<accession>A0A7K5ABI7</accession>
<evidence type="ECO:0000256" key="1">
    <source>
        <dbReference type="ARBA" id="ARBA00022734"/>
    </source>
</evidence>
<feature type="domain" description="C-type lectin" evidence="2">
    <location>
        <begin position="17"/>
        <end position="90"/>
    </location>
</feature>
<dbReference type="Proteomes" id="UP000517892">
    <property type="component" value="Unassembled WGS sequence"/>
</dbReference>